<evidence type="ECO:0000313" key="2">
    <source>
        <dbReference type="EMBL" id="ABE30220.1"/>
    </source>
</evidence>
<dbReference type="Proteomes" id="UP000001817">
    <property type="component" value="Chromosome 1"/>
</dbReference>
<dbReference type="eggNOG" id="COG0183">
    <property type="taxonomic scope" value="Bacteria"/>
</dbReference>
<dbReference type="CDD" id="cd00829">
    <property type="entry name" value="SCP-x_thiolase"/>
    <property type="match status" value="1"/>
</dbReference>
<protein>
    <submittedName>
        <fullName evidence="2">Thiolase/acetyl-CoA acetyltransferase, PaaJ-like protein</fullName>
    </submittedName>
</protein>
<accession>Q140L9</accession>
<dbReference type="InterPro" id="IPR002155">
    <property type="entry name" value="Thiolase"/>
</dbReference>
<organism evidence="2 3">
    <name type="scientific">Paraburkholderia xenovorans (strain LB400)</name>
    <dbReference type="NCBI Taxonomy" id="266265"/>
    <lineage>
        <taxon>Bacteria</taxon>
        <taxon>Pseudomonadati</taxon>
        <taxon>Pseudomonadota</taxon>
        <taxon>Betaproteobacteria</taxon>
        <taxon>Burkholderiales</taxon>
        <taxon>Burkholderiaceae</taxon>
        <taxon>Paraburkholderia</taxon>
    </lineage>
</organism>
<dbReference type="PATRIC" id="fig|266265.5.peg.1750"/>
<dbReference type="InterPro" id="IPR055140">
    <property type="entry name" value="Thiolase_C_2"/>
</dbReference>
<dbReference type="OrthoDB" id="9790314at2"/>
<dbReference type="EMBL" id="CP000270">
    <property type="protein sequence ID" value="ABE30220.1"/>
    <property type="molecule type" value="Genomic_DNA"/>
</dbReference>
<dbReference type="KEGG" id="bxb:DR64_427"/>
<name>Q140L9_PARXL</name>
<reference evidence="2 3" key="1">
    <citation type="journal article" date="2006" name="Proc. Natl. Acad. Sci. U.S.A.">
        <title>Burkholderia xenovorans LB400 harbors a multi-replicon, 9.73-Mbp genome shaped for versatility.</title>
        <authorList>
            <person name="Chain P.S."/>
            <person name="Denef V.J."/>
            <person name="Konstantinidis K.T."/>
            <person name="Vergez L.M."/>
            <person name="Agullo L."/>
            <person name="Reyes V.L."/>
            <person name="Hauser L."/>
            <person name="Cordova M."/>
            <person name="Gomez L."/>
            <person name="Gonzalez M."/>
            <person name="Land M."/>
            <person name="Lao V."/>
            <person name="Larimer F."/>
            <person name="LiPuma J.J."/>
            <person name="Mahenthiralingam E."/>
            <person name="Malfatti S.A."/>
            <person name="Marx C.J."/>
            <person name="Parnell J.J."/>
            <person name="Ramette A."/>
            <person name="Richardson P."/>
            <person name="Seeger M."/>
            <person name="Smith D."/>
            <person name="Spilker T."/>
            <person name="Sul W.J."/>
            <person name="Tsoi T.V."/>
            <person name="Ulrich L.E."/>
            <person name="Zhulin I.B."/>
            <person name="Tiedje J.M."/>
        </authorList>
    </citation>
    <scope>NUCLEOTIDE SEQUENCE [LARGE SCALE GENOMIC DNA]</scope>
    <source>
        <strain evidence="2 3">LB400</strain>
    </source>
</reference>
<dbReference type="DNASU" id="4005125"/>
<dbReference type="RefSeq" id="WP_011487919.1">
    <property type="nucleotide sequence ID" value="NC_007951.1"/>
</dbReference>
<dbReference type="Pfam" id="PF22691">
    <property type="entry name" value="Thiolase_C_1"/>
    <property type="match status" value="1"/>
</dbReference>
<dbReference type="PIRSF" id="PIRSF000429">
    <property type="entry name" value="Ac-CoA_Ac_transf"/>
    <property type="match status" value="1"/>
</dbReference>
<sequence>MSTNALRGKAAIVGFGDSYCKRGEVKSAMRLAQEATRRALDDAGLNKDEIDGLLTGRAPMSDQRHQWNNIFAAYNKITPRYASEITIHAAGMNSMLKHAALAVTSGVARFVLCVGADAAASQPTVRAQIGGMDADPEFEQPYEPIIPTIYAQMACRLMHEYGMSEEDFSAVAVQCQEWAVHHPYAAKGHKGLVTIDDVMRSPMIASPLRLWHCAPWGPPGTAGAVIVTDADTARSMSDRPIYLLGAGECQTHEYLSDRMALRSSILPLGDLPNITSTGCRVAGDAAFSMAGLRPDDINVVQTASQFAHVELQVLAELGFTDLRAAGEFVRSGATGPQGALPTNTNGGWLSFGQPGVSCVMDSISETIRQLRGEALGLQVQDAHIGLVHGNGGMQACHSVAILGREP</sequence>
<gene>
    <name evidence="2" type="ORF">Bxe_A2744</name>
</gene>
<dbReference type="PANTHER" id="PTHR42870">
    <property type="entry name" value="ACETYL-COA C-ACETYLTRANSFERASE"/>
    <property type="match status" value="1"/>
</dbReference>
<dbReference type="PANTHER" id="PTHR42870:SF1">
    <property type="entry name" value="NON-SPECIFIC LIPID-TRANSFER PROTEIN-LIKE 2"/>
    <property type="match status" value="1"/>
</dbReference>
<evidence type="ECO:0000259" key="1">
    <source>
        <dbReference type="Pfam" id="PF22691"/>
    </source>
</evidence>
<dbReference type="STRING" id="266265.Bxe_A2744"/>
<dbReference type="KEGG" id="bxe:Bxe_A2744"/>
<dbReference type="AlphaFoldDB" id="Q140L9"/>
<evidence type="ECO:0000313" key="3">
    <source>
        <dbReference type="Proteomes" id="UP000001817"/>
    </source>
</evidence>
<keyword evidence="3" id="KW-1185">Reference proteome</keyword>
<dbReference type="GO" id="GO:0003988">
    <property type="term" value="F:acetyl-CoA C-acyltransferase activity"/>
    <property type="evidence" value="ECO:0007669"/>
    <property type="project" value="UniProtKB-ARBA"/>
</dbReference>
<dbReference type="Gene3D" id="3.40.47.10">
    <property type="match status" value="1"/>
</dbReference>
<proteinExistence type="predicted"/>
<dbReference type="InterPro" id="IPR016039">
    <property type="entry name" value="Thiolase-like"/>
</dbReference>
<dbReference type="SUPFAM" id="SSF53901">
    <property type="entry name" value="Thiolase-like"/>
    <property type="match status" value="2"/>
</dbReference>
<feature type="domain" description="Thiolase C-terminal" evidence="1">
    <location>
        <begin position="270"/>
        <end position="404"/>
    </location>
</feature>